<protein>
    <submittedName>
        <fullName evidence="1">Uncharacterized protein</fullName>
    </submittedName>
</protein>
<sequence length="115" mass="13047">MMVKNLKLNTFLDGSNNQIGDNEFVTFAINYSEYATELQKPDQPQQKTNGFKSSGGVLVNKEHTIQLWTVIYSIAPVTRCTTDKVYTKNHFKAVVQESSSQQKIKHELTKGNIYS</sequence>
<organism evidence="1 2">
    <name type="scientific">Sphenostylis stenocarpa</name>
    <dbReference type="NCBI Taxonomy" id="92480"/>
    <lineage>
        <taxon>Eukaryota</taxon>
        <taxon>Viridiplantae</taxon>
        <taxon>Streptophyta</taxon>
        <taxon>Embryophyta</taxon>
        <taxon>Tracheophyta</taxon>
        <taxon>Spermatophyta</taxon>
        <taxon>Magnoliopsida</taxon>
        <taxon>eudicotyledons</taxon>
        <taxon>Gunneridae</taxon>
        <taxon>Pentapetalae</taxon>
        <taxon>rosids</taxon>
        <taxon>fabids</taxon>
        <taxon>Fabales</taxon>
        <taxon>Fabaceae</taxon>
        <taxon>Papilionoideae</taxon>
        <taxon>50 kb inversion clade</taxon>
        <taxon>NPAAA clade</taxon>
        <taxon>indigoferoid/millettioid clade</taxon>
        <taxon>Phaseoleae</taxon>
        <taxon>Sphenostylis</taxon>
    </lineage>
</organism>
<reference evidence="1" key="1">
    <citation type="submission" date="2023-10" db="EMBL/GenBank/DDBJ databases">
        <authorList>
            <person name="Domelevo Entfellner J.-B."/>
        </authorList>
    </citation>
    <scope>NUCLEOTIDE SEQUENCE</scope>
</reference>
<dbReference type="AlphaFoldDB" id="A0AA86SHI8"/>
<proteinExistence type="predicted"/>
<dbReference type="Proteomes" id="UP001189624">
    <property type="component" value="Chromosome 5"/>
</dbReference>
<name>A0AA86SHI8_9FABA</name>
<gene>
    <name evidence="1" type="ORF">AYBTSS11_LOCUS17970</name>
</gene>
<dbReference type="Gramene" id="rna-AYBTSS11_LOCUS17970">
    <property type="protein sequence ID" value="CAJ1958877.1"/>
    <property type="gene ID" value="gene-AYBTSS11_LOCUS17970"/>
</dbReference>
<evidence type="ECO:0000313" key="2">
    <source>
        <dbReference type="Proteomes" id="UP001189624"/>
    </source>
</evidence>
<dbReference type="EMBL" id="OY731402">
    <property type="protein sequence ID" value="CAJ1958877.1"/>
    <property type="molecule type" value="Genomic_DNA"/>
</dbReference>
<keyword evidence="2" id="KW-1185">Reference proteome</keyword>
<accession>A0AA86SHI8</accession>
<evidence type="ECO:0000313" key="1">
    <source>
        <dbReference type="EMBL" id="CAJ1958877.1"/>
    </source>
</evidence>